<dbReference type="GO" id="GO:0016740">
    <property type="term" value="F:transferase activity"/>
    <property type="evidence" value="ECO:0007669"/>
    <property type="project" value="UniProtKB-KW"/>
</dbReference>
<reference evidence="3 4" key="1">
    <citation type="submission" date="2018-10" db="EMBL/GenBank/DDBJ databases">
        <title>Transmission dynamics of multidrug resistant bacteria on intensive care unit surfaces.</title>
        <authorList>
            <person name="D'Souza A.W."/>
            <person name="Potter R.F."/>
            <person name="Wallace M."/>
            <person name="Shupe A."/>
            <person name="Patel S."/>
            <person name="Sun S."/>
            <person name="Gul D."/>
            <person name="Kwon J.H."/>
            <person name="Andleeb S."/>
            <person name="Burnham C.-A.D."/>
            <person name="Dantas G."/>
        </authorList>
    </citation>
    <scope>NUCLEOTIDE SEQUENCE [LARGE SCALE GENOMIC DNA]</scope>
    <source>
        <strain evidence="3 4">WF_348</strain>
    </source>
</reference>
<dbReference type="InterPro" id="IPR029044">
    <property type="entry name" value="Nucleotide-diphossugar_trans"/>
</dbReference>
<keyword evidence="3" id="KW-0808">Transferase</keyword>
<dbReference type="CDD" id="cd02511">
    <property type="entry name" value="Beta4Glucosyltransferase"/>
    <property type="match status" value="1"/>
</dbReference>
<evidence type="ECO:0000313" key="4">
    <source>
        <dbReference type="Proteomes" id="UP000267844"/>
    </source>
</evidence>
<dbReference type="PANTHER" id="PTHR43630:SF2">
    <property type="entry name" value="GLYCOSYLTRANSFERASE"/>
    <property type="match status" value="1"/>
</dbReference>
<dbReference type="Pfam" id="PF00535">
    <property type="entry name" value="Glycos_transf_2"/>
    <property type="match status" value="1"/>
</dbReference>
<dbReference type="InterPro" id="IPR001173">
    <property type="entry name" value="Glyco_trans_2-like"/>
</dbReference>
<proteinExistence type="inferred from homology"/>
<dbReference type="EMBL" id="RHPO01000022">
    <property type="protein sequence ID" value="RRT90001.1"/>
    <property type="molecule type" value="Genomic_DNA"/>
</dbReference>
<dbReference type="Proteomes" id="UP000267844">
    <property type="component" value="Unassembled WGS sequence"/>
</dbReference>
<organism evidence="3 4">
    <name type="scientific">Empedobacter falsenii</name>
    <dbReference type="NCBI Taxonomy" id="343874"/>
    <lineage>
        <taxon>Bacteria</taxon>
        <taxon>Pseudomonadati</taxon>
        <taxon>Bacteroidota</taxon>
        <taxon>Flavobacteriia</taxon>
        <taxon>Flavobacteriales</taxon>
        <taxon>Weeksellaceae</taxon>
        <taxon>Empedobacter</taxon>
    </lineage>
</organism>
<accession>A0A427BKH7</accession>
<comment type="caution">
    <text evidence="3">The sequence shown here is derived from an EMBL/GenBank/DDBJ whole genome shotgun (WGS) entry which is preliminary data.</text>
</comment>
<feature type="domain" description="Glycosyltransferase 2-like" evidence="2">
    <location>
        <begin position="6"/>
        <end position="124"/>
    </location>
</feature>
<name>A0A427BKH7_9FLAO</name>
<dbReference type="RefSeq" id="WP_125350147.1">
    <property type="nucleotide sequence ID" value="NZ_RHPN01000022.1"/>
</dbReference>
<dbReference type="PANTHER" id="PTHR43630">
    <property type="entry name" value="POLY-BETA-1,6-N-ACETYL-D-GLUCOSAMINE SYNTHASE"/>
    <property type="match status" value="1"/>
</dbReference>
<evidence type="ECO:0000259" key="2">
    <source>
        <dbReference type="Pfam" id="PF00535"/>
    </source>
</evidence>
<evidence type="ECO:0000313" key="3">
    <source>
        <dbReference type="EMBL" id="RRT90001.1"/>
    </source>
</evidence>
<dbReference type="Gene3D" id="3.90.550.10">
    <property type="entry name" value="Spore Coat Polysaccharide Biosynthesis Protein SpsA, Chain A"/>
    <property type="match status" value="1"/>
</dbReference>
<evidence type="ECO:0000256" key="1">
    <source>
        <dbReference type="ARBA" id="ARBA00038494"/>
    </source>
</evidence>
<protein>
    <submittedName>
        <fullName evidence="3">Glycosyltransferase family 2 protein</fullName>
    </submittedName>
</protein>
<comment type="similarity">
    <text evidence="1">Belongs to the glycosyltransferase 2 family. WaaE/KdtX subfamily.</text>
</comment>
<dbReference type="SUPFAM" id="SSF53448">
    <property type="entry name" value="Nucleotide-diphospho-sugar transferases"/>
    <property type="match status" value="1"/>
</dbReference>
<sequence length="257" mass="30479">MSTKISALLITLNEEKNIKRFLDEASYADEIIIVDSYSTDKTEEIAFQNPKVKFVKRKFDNFTNQRNYALSLAKNDWVTFFDADEELSSELKKELIKKVNSNLQEVAFMAYHSFYFKNKKIEFSGQQNVRAVRLFRKSKCRYKDGLMVHELLECDGAVGDLEQKVKHHTFIDEEYYLDKLNSYSRLRAQELRLKNLKPSFYHYTIKPAYRFFNYFVVRFGFLDGKDGYTIAKLHAISVANRYKYLDEIYRKENQNLG</sequence>
<gene>
    <name evidence="3" type="ORF">EGI89_10415</name>
</gene>
<dbReference type="AlphaFoldDB" id="A0A427BKH7"/>